<organism evidence="2 3">
    <name type="scientific">Rhodococcus chondri</name>
    <dbReference type="NCBI Taxonomy" id="3065941"/>
    <lineage>
        <taxon>Bacteria</taxon>
        <taxon>Bacillati</taxon>
        <taxon>Actinomycetota</taxon>
        <taxon>Actinomycetes</taxon>
        <taxon>Mycobacteriales</taxon>
        <taxon>Nocardiaceae</taxon>
        <taxon>Rhodococcus</taxon>
    </lineage>
</organism>
<evidence type="ECO:0000256" key="1">
    <source>
        <dbReference type="SAM" id="MobiDB-lite"/>
    </source>
</evidence>
<feature type="compositionally biased region" description="Basic residues" evidence="1">
    <location>
        <begin position="8"/>
        <end position="20"/>
    </location>
</feature>
<dbReference type="Proteomes" id="UP001331936">
    <property type="component" value="Unassembled WGS sequence"/>
</dbReference>
<comment type="caution">
    <text evidence="2">The sequence shown here is derived from an EMBL/GenBank/DDBJ whole genome shotgun (WGS) entry which is preliminary data.</text>
</comment>
<sequence length="92" mass="9760">GSGDGNRTARRRVERIKGAKTRGATVATTTGGVQRMDPRTVRCGPIRSRLAVLRASSGPRSGGRLHCVRPGSGAPPTEQGDVENPDRDRPDE</sequence>
<evidence type="ECO:0008006" key="4">
    <source>
        <dbReference type="Google" id="ProtNLM"/>
    </source>
</evidence>
<proteinExistence type="predicted"/>
<feature type="region of interest" description="Disordered" evidence="1">
    <location>
        <begin position="1"/>
        <end position="39"/>
    </location>
</feature>
<dbReference type="EMBL" id="JAUZMZ010000322">
    <property type="protein sequence ID" value="MEE2035455.1"/>
    <property type="molecule type" value="Genomic_DNA"/>
</dbReference>
<evidence type="ECO:0000313" key="3">
    <source>
        <dbReference type="Proteomes" id="UP001331936"/>
    </source>
</evidence>
<protein>
    <recommendedName>
        <fullName evidence="4">Transposase</fullName>
    </recommendedName>
</protein>
<accession>A0ABU7JZX0</accession>
<reference evidence="2 3" key="1">
    <citation type="submission" date="2023-08" db="EMBL/GenBank/DDBJ databases">
        <authorList>
            <person name="Girao M."/>
            <person name="Carvalho M.F."/>
        </authorList>
    </citation>
    <scope>NUCLEOTIDE SEQUENCE [LARGE SCALE GENOMIC DNA]</scope>
    <source>
        <strain evidence="2 3">CC-R104</strain>
    </source>
</reference>
<gene>
    <name evidence="2" type="ORF">Q8814_25680</name>
</gene>
<feature type="compositionally biased region" description="Low complexity" evidence="1">
    <location>
        <begin position="21"/>
        <end position="33"/>
    </location>
</feature>
<keyword evidence="3" id="KW-1185">Reference proteome</keyword>
<name>A0ABU7JZX0_9NOCA</name>
<feature type="region of interest" description="Disordered" evidence="1">
    <location>
        <begin position="54"/>
        <end position="92"/>
    </location>
</feature>
<dbReference type="RefSeq" id="WP_330154767.1">
    <property type="nucleotide sequence ID" value="NZ_JAUZMZ010000322.1"/>
</dbReference>
<feature type="non-terminal residue" evidence="2">
    <location>
        <position position="1"/>
    </location>
</feature>
<evidence type="ECO:0000313" key="2">
    <source>
        <dbReference type="EMBL" id="MEE2035455.1"/>
    </source>
</evidence>